<dbReference type="AlphaFoldDB" id="A0A7C1SMP1"/>
<dbReference type="Pfam" id="PF13589">
    <property type="entry name" value="HATPase_c_3"/>
    <property type="match status" value="1"/>
</dbReference>
<accession>A0A7C1SMP1</accession>
<evidence type="ECO:0000259" key="5">
    <source>
        <dbReference type="SMART" id="SM00853"/>
    </source>
</evidence>
<dbReference type="GO" id="GO:0016887">
    <property type="term" value="F:ATP hydrolysis activity"/>
    <property type="evidence" value="ECO:0007669"/>
    <property type="project" value="InterPro"/>
</dbReference>
<feature type="domain" description="DNA mismatch repair protein S5" evidence="6">
    <location>
        <begin position="213"/>
        <end position="330"/>
    </location>
</feature>
<dbReference type="HAMAP" id="MF_00149">
    <property type="entry name" value="DNA_mis_repair"/>
    <property type="match status" value="1"/>
</dbReference>
<dbReference type="InterPro" id="IPR014721">
    <property type="entry name" value="Ribsml_uS5_D2-typ_fold_subgr"/>
</dbReference>
<dbReference type="PANTHER" id="PTHR10073:SF12">
    <property type="entry name" value="DNA MISMATCH REPAIR PROTEIN MLH1"/>
    <property type="match status" value="1"/>
</dbReference>
<dbReference type="Gene3D" id="3.30.1370.100">
    <property type="entry name" value="MutL, C-terminal domain, regulatory subdomain"/>
    <property type="match status" value="1"/>
</dbReference>
<comment type="function">
    <text evidence="4">This protein is involved in the repair of mismatches in DNA. It is required for dam-dependent methyl-directed DNA mismatch repair. May act as a 'molecular matchmaker', a protein that promotes the formation of a stable complex between two or more DNA-binding proteins in an ATP-dependent manner without itself being part of a final effector complex.</text>
</comment>
<dbReference type="InterPro" id="IPR037198">
    <property type="entry name" value="MutL_C_sf"/>
</dbReference>
<dbReference type="InterPro" id="IPR020667">
    <property type="entry name" value="DNA_mismatch_repair_MutL"/>
</dbReference>
<dbReference type="GO" id="GO:0032300">
    <property type="term" value="C:mismatch repair complex"/>
    <property type="evidence" value="ECO:0007669"/>
    <property type="project" value="InterPro"/>
</dbReference>
<dbReference type="Pfam" id="PF08676">
    <property type="entry name" value="MutL_C"/>
    <property type="match status" value="1"/>
</dbReference>
<dbReference type="GO" id="GO:0006298">
    <property type="term" value="P:mismatch repair"/>
    <property type="evidence" value="ECO:0007669"/>
    <property type="project" value="UniProtKB-UniRule"/>
</dbReference>
<reference evidence="7" key="1">
    <citation type="journal article" date="2020" name="mSystems">
        <title>Genome- and Community-Level Interaction Insights into Carbon Utilization and Element Cycling Functions of Hydrothermarchaeota in Hydrothermal Sediment.</title>
        <authorList>
            <person name="Zhou Z."/>
            <person name="Liu Y."/>
            <person name="Xu W."/>
            <person name="Pan J."/>
            <person name="Luo Z.H."/>
            <person name="Li M."/>
        </authorList>
    </citation>
    <scope>NUCLEOTIDE SEQUENCE [LARGE SCALE GENOMIC DNA]</scope>
    <source>
        <strain evidence="7">SpSt-265</strain>
    </source>
</reference>
<dbReference type="InterPro" id="IPR020568">
    <property type="entry name" value="Ribosomal_Su5_D2-typ_SF"/>
</dbReference>
<dbReference type="SUPFAM" id="SSF54211">
    <property type="entry name" value="Ribosomal protein S5 domain 2-like"/>
    <property type="match status" value="1"/>
</dbReference>
<dbReference type="InterPro" id="IPR036890">
    <property type="entry name" value="HATPase_C_sf"/>
</dbReference>
<proteinExistence type="inferred from homology"/>
<name>A0A7C1SMP1_UNCW3</name>
<dbReference type="InterPro" id="IPR013507">
    <property type="entry name" value="DNA_mismatch_S5_2-like"/>
</dbReference>
<dbReference type="CDD" id="cd16926">
    <property type="entry name" value="HATPase_MutL-MLH-PMS-like"/>
    <property type="match status" value="1"/>
</dbReference>
<dbReference type="Pfam" id="PF01119">
    <property type="entry name" value="DNA_mis_repair"/>
    <property type="match status" value="1"/>
</dbReference>
<keyword evidence="3 4" id="KW-0234">DNA repair</keyword>
<keyword evidence="7" id="KW-0378">Hydrolase</keyword>
<evidence type="ECO:0000256" key="1">
    <source>
        <dbReference type="ARBA" id="ARBA00006082"/>
    </source>
</evidence>
<dbReference type="FunFam" id="3.30.565.10:FF:000003">
    <property type="entry name" value="DNA mismatch repair endonuclease MutL"/>
    <property type="match status" value="1"/>
</dbReference>
<sequence>MRQGRKPVRLLPEDTARRIAAGEVIVRPASVVKELIENALDAAAHKIAVEVKSGGKDFIRVVDDGLGMTREDVRLAVFRHATSKIESVEDLAKIYSYGFRGEALAAIAAVSRMTIETNAADGEVGTKLEVEGGEIKAISDVARAHGTTVTVRMLFFNLPVRRVFLKSDNYELRLIWEQLRSYALAFPDVAFELISNERSVIKMPAVNSLRDRMLQLFSRQTVEALLELRVQNPSLSVHGFITEPSQLKGFTEVQAVYFNRRPVRSQSVVKAVYDGYSPLLSGKHPDFIIFLETDPSQLDVNIHPTKQEVRFADERFLFDFISEAVNSVLVTSRRQQIHAEDVFVHDSLIDNTRTVSDFWQLHNSYIFAQIASGYVIVDQHAAHERILYEEVKKSRQRNSATQGLLFPITMELKPEELDTVEHLQKRLCEMGLEIKVFSGRTVVVETIPAGSYMGKDELRELFSELVRIRSDKVLLEEELAKLVACKGAIKAGQRLTPEEMQSLINRLFLCTEPYFCPHGRPVIIKISLEELERRFGRI</sequence>
<gene>
    <name evidence="4 7" type="primary">mutL</name>
    <name evidence="7" type="ORF">ENP94_01490</name>
</gene>
<evidence type="ECO:0000313" key="7">
    <source>
        <dbReference type="EMBL" id="HEA86670.1"/>
    </source>
</evidence>
<dbReference type="GO" id="GO:0004519">
    <property type="term" value="F:endonuclease activity"/>
    <property type="evidence" value="ECO:0007669"/>
    <property type="project" value="UniProtKB-KW"/>
</dbReference>
<keyword evidence="2 4" id="KW-0227">DNA damage</keyword>
<dbReference type="SMART" id="SM01340">
    <property type="entry name" value="DNA_mis_repair"/>
    <property type="match status" value="1"/>
</dbReference>
<dbReference type="SUPFAM" id="SSF118116">
    <property type="entry name" value="DNA mismatch repair protein MutL"/>
    <property type="match status" value="1"/>
</dbReference>
<dbReference type="SMART" id="SM00853">
    <property type="entry name" value="MutL_C"/>
    <property type="match status" value="1"/>
</dbReference>
<evidence type="ECO:0000259" key="6">
    <source>
        <dbReference type="SMART" id="SM01340"/>
    </source>
</evidence>
<dbReference type="InterPro" id="IPR014762">
    <property type="entry name" value="DNA_mismatch_repair_CS"/>
</dbReference>
<dbReference type="GO" id="GO:0030983">
    <property type="term" value="F:mismatched DNA binding"/>
    <property type="evidence" value="ECO:0007669"/>
    <property type="project" value="InterPro"/>
</dbReference>
<dbReference type="EMBL" id="DSLG01000002">
    <property type="protein sequence ID" value="HEA86670.1"/>
    <property type="molecule type" value="Genomic_DNA"/>
</dbReference>
<evidence type="ECO:0000256" key="2">
    <source>
        <dbReference type="ARBA" id="ARBA00022763"/>
    </source>
</evidence>
<comment type="caution">
    <text evidence="7">The sequence shown here is derived from an EMBL/GenBank/DDBJ whole genome shotgun (WGS) entry which is preliminary data.</text>
</comment>
<dbReference type="NCBIfam" id="TIGR00585">
    <property type="entry name" value="mutl"/>
    <property type="match status" value="1"/>
</dbReference>
<dbReference type="InterPro" id="IPR002099">
    <property type="entry name" value="MutL/Mlh/PMS"/>
</dbReference>
<dbReference type="InterPro" id="IPR042120">
    <property type="entry name" value="MutL_C_dimsub"/>
</dbReference>
<keyword evidence="7" id="KW-0255">Endonuclease</keyword>
<dbReference type="PANTHER" id="PTHR10073">
    <property type="entry name" value="DNA MISMATCH REPAIR PROTEIN MLH, PMS, MUTL"/>
    <property type="match status" value="1"/>
</dbReference>
<organism evidence="7">
    <name type="scientific">candidate division WOR-3 bacterium</name>
    <dbReference type="NCBI Taxonomy" id="2052148"/>
    <lineage>
        <taxon>Bacteria</taxon>
        <taxon>Bacteria division WOR-3</taxon>
    </lineage>
</organism>
<dbReference type="InterPro" id="IPR038973">
    <property type="entry name" value="MutL/Mlh/Pms-like"/>
</dbReference>
<dbReference type="GO" id="GO:0005524">
    <property type="term" value="F:ATP binding"/>
    <property type="evidence" value="ECO:0007669"/>
    <property type="project" value="InterPro"/>
</dbReference>
<dbReference type="InterPro" id="IPR042121">
    <property type="entry name" value="MutL_C_regsub"/>
</dbReference>
<dbReference type="PROSITE" id="PS00058">
    <property type="entry name" value="DNA_MISMATCH_REPAIR_1"/>
    <property type="match status" value="1"/>
</dbReference>
<protein>
    <recommendedName>
        <fullName evidence="4">DNA mismatch repair protein MutL</fullName>
    </recommendedName>
</protein>
<dbReference type="Gene3D" id="3.30.1540.20">
    <property type="entry name" value="MutL, C-terminal domain, dimerisation subdomain"/>
    <property type="match status" value="1"/>
</dbReference>
<dbReference type="CDD" id="cd00782">
    <property type="entry name" value="MutL_Trans"/>
    <property type="match status" value="1"/>
</dbReference>
<comment type="similarity">
    <text evidence="1 4">Belongs to the DNA mismatch repair MutL/HexB family.</text>
</comment>
<dbReference type="GO" id="GO:0140664">
    <property type="term" value="F:ATP-dependent DNA damage sensor activity"/>
    <property type="evidence" value="ECO:0007669"/>
    <property type="project" value="InterPro"/>
</dbReference>
<dbReference type="InterPro" id="IPR014790">
    <property type="entry name" value="MutL_C"/>
</dbReference>
<evidence type="ECO:0000256" key="4">
    <source>
        <dbReference type="HAMAP-Rule" id="MF_00149"/>
    </source>
</evidence>
<keyword evidence="7" id="KW-0540">Nuclease</keyword>
<feature type="domain" description="MutL C-terminal dimerisation" evidence="5">
    <location>
        <begin position="357"/>
        <end position="495"/>
    </location>
</feature>
<dbReference type="SUPFAM" id="SSF55874">
    <property type="entry name" value="ATPase domain of HSP90 chaperone/DNA topoisomerase II/histidine kinase"/>
    <property type="match status" value="1"/>
</dbReference>
<dbReference type="Gene3D" id="3.30.230.10">
    <property type="match status" value="1"/>
</dbReference>
<evidence type="ECO:0000256" key="3">
    <source>
        <dbReference type="ARBA" id="ARBA00023204"/>
    </source>
</evidence>
<dbReference type="Gene3D" id="3.30.565.10">
    <property type="entry name" value="Histidine kinase-like ATPase, C-terminal domain"/>
    <property type="match status" value="1"/>
</dbReference>